<accession>A0A2H0TG10</accession>
<dbReference type="PANTHER" id="PTHR21340:SF0">
    <property type="entry name" value="BIS(5'-NUCLEOSYL)-TETRAPHOSPHATASE [ASYMMETRICAL]"/>
    <property type="match status" value="1"/>
</dbReference>
<dbReference type="PROSITE" id="PS00893">
    <property type="entry name" value="NUDIX_BOX"/>
    <property type="match status" value="1"/>
</dbReference>
<sequence>MAHRSAGVIVFRNTSKGRKFLVIRSSRKDSSKPEYWDVPKGLLKKNEKGIDAALRETREESGIVNFKLFPGFKETIKYFIPYKGKMELKFVAMFLMEVEDDKVVLSWEHDKYEWFSYNEALVRLTNSEMKKVLRSADKFVADLKS</sequence>
<evidence type="ECO:0000256" key="5">
    <source>
        <dbReference type="ARBA" id="ARBA00032644"/>
    </source>
</evidence>
<dbReference type="GO" id="GO:0006754">
    <property type="term" value="P:ATP biosynthetic process"/>
    <property type="evidence" value="ECO:0007669"/>
    <property type="project" value="TreeGrafter"/>
</dbReference>
<dbReference type="InterPro" id="IPR051325">
    <property type="entry name" value="Nudix_hydrolase_domain"/>
</dbReference>
<organism evidence="7 8">
    <name type="scientific">Candidatus Niyogibacteria bacterium CG10_big_fil_rev_8_21_14_0_10_42_19</name>
    <dbReference type="NCBI Taxonomy" id="1974725"/>
    <lineage>
        <taxon>Bacteria</taxon>
        <taxon>Candidatus Niyogiibacteriota</taxon>
    </lineage>
</organism>
<dbReference type="Proteomes" id="UP000229383">
    <property type="component" value="Unassembled WGS sequence"/>
</dbReference>
<dbReference type="GO" id="GO:0000166">
    <property type="term" value="F:nucleotide binding"/>
    <property type="evidence" value="ECO:0007669"/>
    <property type="project" value="UniProtKB-KW"/>
</dbReference>
<dbReference type="GO" id="GO:0006167">
    <property type="term" value="P:AMP biosynthetic process"/>
    <property type="evidence" value="ECO:0007669"/>
    <property type="project" value="TreeGrafter"/>
</dbReference>
<protein>
    <recommendedName>
        <fullName evidence="2">Bis(5'-nucleosyl)-tetraphosphatase [asymmetrical]</fullName>
    </recommendedName>
    <alternativeName>
        <fullName evidence="5">Diadenosine 5',5'''-P1,P4-tetraphosphate asymmetrical hydrolase</fullName>
    </alternativeName>
</protein>
<dbReference type="InterPro" id="IPR003565">
    <property type="entry name" value="Tetra_PHTase"/>
</dbReference>
<dbReference type="InterPro" id="IPR015797">
    <property type="entry name" value="NUDIX_hydrolase-like_dom_sf"/>
</dbReference>
<comment type="similarity">
    <text evidence="1">Belongs to the Nudix hydrolase family.</text>
</comment>
<evidence type="ECO:0000256" key="2">
    <source>
        <dbReference type="ARBA" id="ARBA00018911"/>
    </source>
</evidence>
<dbReference type="EMBL" id="PFCN01000016">
    <property type="protein sequence ID" value="PIR70472.1"/>
    <property type="molecule type" value="Genomic_DNA"/>
</dbReference>
<dbReference type="InterPro" id="IPR020084">
    <property type="entry name" value="NUDIX_hydrolase_CS"/>
</dbReference>
<evidence type="ECO:0000256" key="4">
    <source>
        <dbReference type="ARBA" id="ARBA00022801"/>
    </source>
</evidence>
<dbReference type="GO" id="GO:0004081">
    <property type="term" value="F:bis(5'-nucleosyl)-tetraphosphatase (asymmetrical) activity"/>
    <property type="evidence" value="ECO:0007669"/>
    <property type="project" value="TreeGrafter"/>
</dbReference>
<name>A0A2H0TG10_9BACT</name>
<keyword evidence="3" id="KW-0547">Nucleotide-binding</keyword>
<evidence type="ECO:0000313" key="7">
    <source>
        <dbReference type="EMBL" id="PIR70472.1"/>
    </source>
</evidence>
<reference evidence="8" key="1">
    <citation type="submission" date="2017-09" db="EMBL/GenBank/DDBJ databases">
        <title>Depth-based differentiation of microbial function through sediment-hosted aquifers and enrichment of novel symbionts in the deep terrestrial subsurface.</title>
        <authorList>
            <person name="Probst A.J."/>
            <person name="Ladd B."/>
            <person name="Jarett J.K."/>
            <person name="Geller-Mcgrath D.E."/>
            <person name="Sieber C.M.K."/>
            <person name="Emerson J.B."/>
            <person name="Anantharaman K."/>
            <person name="Thomas B.C."/>
            <person name="Malmstrom R."/>
            <person name="Stieglmeier M."/>
            <person name="Klingl A."/>
            <person name="Woyke T."/>
            <person name="Ryan C.M."/>
            <person name="Banfield J.F."/>
        </authorList>
    </citation>
    <scope>NUCLEOTIDE SEQUENCE [LARGE SCALE GENOMIC DNA]</scope>
</reference>
<evidence type="ECO:0000256" key="3">
    <source>
        <dbReference type="ARBA" id="ARBA00022741"/>
    </source>
</evidence>
<comment type="caution">
    <text evidence="7">The sequence shown here is derived from an EMBL/GenBank/DDBJ whole genome shotgun (WGS) entry which is preliminary data.</text>
</comment>
<dbReference type="AlphaFoldDB" id="A0A2H0TG10"/>
<dbReference type="SUPFAM" id="SSF55811">
    <property type="entry name" value="Nudix"/>
    <property type="match status" value="1"/>
</dbReference>
<proteinExistence type="inferred from homology"/>
<dbReference type="Pfam" id="PF00293">
    <property type="entry name" value="NUDIX"/>
    <property type="match status" value="1"/>
</dbReference>
<keyword evidence="4" id="KW-0378">Hydrolase</keyword>
<feature type="domain" description="Nudix hydrolase" evidence="6">
    <location>
        <begin position="1"/>
        <end position="137"/>
    </location>
</feature>
<evidence type="ECO:0000259" key="6">
    <source>
        <dbReference type="PROSITE" id="PS51462"/>
    </source>
</evidence>
<dbReference type="InterPro" id="IPR000086">
    <property type="entry name" value="NUDIX_hydrolase_dom"/>
</dbReference>
<dbReference type="PROSITE" id="PS51462">
    <property type="entry name" value="NUDIX"/>
    <property type="match status" value="1"/>
</dbReference>
<dbReference type="Gene3D" id="3.90.79.10">
    <property type="entry name" value="Nucleoside Triphosphate Pyrophosphohydrolase"/>
    <property type="match status" value="1"/>
</dbReference>
<gene>
    <name evidence="7" type="ORF">COU46_01195</name>
</gene>
<dbReference type="CDD" id="cd03428">
    <property type="entry name" value="NUDIX_Ap4A_Nudt2"/>
    <property type="match status" value="1"/>
</dbReference>
<evidence type="ECO:0000256" key="1">
    <source>
        <dbReference type="ARBA" id="ARBA00005582"/>
    </source>
</evidence>
<dbReference type="PANTHER" id="PTHR21340">
    <property type="entry name" value="DIADENOSINE 5,5-P1,P4-TETRAPHOSPHATE PYROPHOSPHOHYDROLASE MUTT"/>
    <property type="match status" value="1"/>
</dbReference>
<evidence type="ECO:0000313" key="8">
    <source>
        <dbReference type="Proteomes" id="UP000229383"/>
    </source>
</evidence>